<sequence length="305" mass="33600">MESTSLASEMGWDGGGGQAEGGRSIAAHHEVFNRARLLNVLKAEARELKTTSETRGRGLALFTVDNSLQRRATQYHVETHTPLSRSSVNGLISEAKHAVFPTGYFKDGIHKVRRHDLGGRLGLMVLVDFKYGGGGGGGGGDDEKKLVWLPEARSLDKDDDIIEMLTELITLTQEKPVKRALLAEIYPYTQSSHTRQEPGAVIEHARLRGYTKLGFVVPQPPPPSPPAQEPTDEEESTGEGDEWDSEGPSEASRSSGSEATLDTSRGRKQYDKSIGPIEVFPDIDEERRVVDGAWRKRRHMYVRVG</sequence>
<keyword evidence="3" id="KW-1185">Reference proteome</keyword>
<dbReference type="InParanoid" id="A0A0G4EW49"/>
<reference evidence="2 3" key="1">
    <citation type="submission" date="2014-11" db="EMBL/GenBank/DDBJ databases">
        <authorList>
            <person name="Zhu J."/>
            <person name="Qi W."/>
            <person name="Song R."/>
        </authorList>
    </citation>
    <scope>NUCLEOTIDE SEQUENCE [LARGE SCALE GENOMIC DNA]</scope>
</reference>
<feature type="compositionally biased region" description="Acidic residues" evidence="1">
    <location>
        <begin position="230"/>
        <end position="247"/>
    </location>
</feature>
<accession>A0A0G4EW49</accession>
<name>A0A0G4EW49_VITBC</name>
<proteinExistence type="predicted"/>
<feature type="compositionally biased region" description="Pro residues" evidence="1">
    <location>
        <begin position="218"/>
        <end position="228"/>
    </location>
</feature>
<feature type="region of interest" description="Disordered" evidence="1">
    <location>
        <begin position="1"/>
        <end position="21"/>
    </location>
</feature>
<gene>
    <name evidence="2" type="ORF">Vbra_13687</name>
</gene>
<evidence type="ECO:0000313" key="3">
    <source>
        <dbReference type="Proteomes" id="UP000041254"/>
    </source>
</evidence>
<organism evidence="2 3">
    <name type="scientific">Vitrella brassicaformis (strain CCMP3155)</name>
    <dbReference type="NCBI Taxonomy" id="1169540"/>
    <lineage>
        <taxon>Eukaryota</taxon>
        <taxon>Sar</taxon>
        <taxon>Alveolata</taxon>
        <taxon>Colpodellida</taxon>
        <taxon>Vitrellaceae</taxon>
        <taxon>Vitrella</taxon>
    </lineage>
</organism>
<dbReference type="AlphaFoldDB" id="A0A0G4EW49"/>
<protein>
    <submittedName>
        <fullName evidence="2">Uncharacterized protein</fullName>
    </submittedName>
</protein>
<dbReference type="EMBL" id="CDMY01000330">
    <property type="protein sequence ID" value="CEM02570.1"/>
    <property type="molecule type" value="Genomic_DNA"/>
</dbReference>
<feature type="compositionally biased region" description="Polar residues" evidence="1">
    <location>
        <begin position="251"/>
        <end position="263"/>
    </location>
</feature>
<dbReference type="VEuPathDB" id="CryptoDB:Vbra_13687"/>
<evidence type="ECO:0000256" key="1">
    <source>
        <dbReference type="SAM" id="MobiDB-lite"/>
    </source>
</evidence>
<dbReference type="Proteomes" id="UP000041254">
    <property type="component" value="Unassembled WGS sequence"/>
</dbReference>
<evidence type="ECO:0000313" key="2">
    <source>
        <dbReference type="EMBL" id="CEM02570.1"/>
    </source>
</evidence>
<feature type="region of interest" description="Disordered" evidence="1">
    <location>
        <begin position="214"/>
        <end position="279"/>
    </location>
</feature>